<evidence type="ECO:0000313" key="1">
    <source>
        <dbReference type="EMBL" id="JAD49207.1"/>
    </source>
</evidence>
<proteinExistence type="predicted"/>
<organism evidence="1">
    <name type="scientific">Arundo donax</name>
    <name type="common">Giant reed</name>
    <name type="synonym">Donax arundinaceus</name>
    <dbReference type="NCBI Taxonomy" id="35708"/>
    <lineage>
        <taxon>Eukaryota</taxon>
        <taxon>Viridiplantae</taxon>
        <taxon>Streptophyta</taxon>
        <taxon>Embryophyta</taxon>
        <taxon>Tracheophyta</taxon>
        <taxon>Spermatophyta</taxon>
        <taxon>Magnoliopsida</taxon>
        <taxon>Liliopsida</taxon>
        <taxon>Poales</taxon>
        <taxon>Poaceae</taxon>
        <taxon>PACMAD clade</taxon>
        <taxon>Arundinoideae</taxon>
        <taxon>Arundineae</taxon>
        <taxon>Arundo</taxon>
    </lineage>
</organism>
<dbReference type="EMBL" id="GBRH01248688">
    <property type="protein sequence ID" value="JAD49207.1"/>
    <property type="molecule type" value="Transcribed_RNA"/>
</dbReference>
<protein>
    <submittedName>
        <fullName evidence="1">Uncharacterized protein</fullName>
    </submittedName>
</protein>
<accession>A0A0A9AQ61</accession>
<dbReference type="AlphaFoldDB" id="A0A0A9AQ61"/>
<name>A0A0A9AQ61_ARUDO</name>
<reference evidence="1" key="2">
    <citation type="journal article" date="2015" name="Data Brief">
        <title>Shoot transcriptome of the giant reed, Arundo donax.</title>
        <authorList>
            <person name="Barrero R.A."/>
            <person name="Guerrero F.D."/>
            <person name="Moolhuijzen P."/>
            <person name="Goolsby J.A."/>
            <person name="Tidwell J."/>
            <person name="Bellgard S.E."/>
            <person name="Bellgard M.I."/>
        </authorList>
    </citation>
    <scope>NUCLEOTIDE SEQUENCE</scope>
    <source>
        <tissue evidence="1">Shoot tissue taken approximately 20 cm above the soil surface</tissue>
    </source>
</reference>
<sequence>MLNLLPPISAAPVILVALMMM</sequence>
<reference evidence="1" key="1">
    <citation type="submission" date="2014-09" db="EMBL/GenBank/DDBJ databases">
        <authorList>
            <person name="Magalhaes I.L.F."/>
            <person name="Oliveira U."/>
            <person name="Santos F.R."/>
            <person name="Vidigal T.H.D.A."/>
            <person name="Brescovit A.D."/>
            <person name="Santos A.J."/>
        </authorList>
    </citation>
    <scope>NUCLEOTIDE SEQUENCE</scope>
    <source>
        <tissue evidence="1">Shoot tissue taken approximately 20 cm above the soil surface</tissue>
    </source>
</reference>